<evidence type="ECO:0000256" key="1">
    <source>
        <dbReference type="PROSITE-ProRule" id="PRU00339"/>
    </source>
</evidence>
<dbReference type="PATRIC" id="fig|1263870.3.peg.1727"/>
<dbReference type="Gene3D" id="1.25.40.10">
    <property type="entry name" value="Tetratricopeptide repeat domain"/>
    <property type="match status" value="5"/>
</dbReference>
<gene>
    <name evidence="3" type="ORF">RSSM_01614</name>
</gene>
<dbReference type="Proteomes" id="UP000011885">
    <property type="component" value="Unassembled WGS sequence"/>
</dbReference>
<dbReference type="SMART" id="SM00028">
    <property type="entry name" value="TPR"/>
    <property type="match status" value="6"/>
</dbReference>
<keyword evidence="2" id="KW-0175">Coiled coil</keyword>
<proteinExistence type="predicted"/>
<dbReference type="PANTHER" id="PTHR12558">
    <property type="entry name" value="CELL DIVISION CYCLE 16,23,27"/>
    <property type="match status" value="1"/>
</dbReference>
<dbReference type="SUPFAM" id="SSF48452">
    <property type="entry name" value="TPR-like"/>
    <property type="match status" value="3"/>
</dbReference>
<evidence type="ECO:0008006" key="5">
    <source>
        <dbReference type="Google" id="ProtNLM"/>
    </source>
</evidence>
<sequence>MPQDEDYWLWLANQPASYLLDQSLTHSTHNLDLIVHFLFSRKTHPKLFRGDQEAETSLSPETRAETESACVKALKEIKNSRAKLLLANYYQTLNKQDLAIGVLASFTEHATNNLVRSGIDSANQADTKPLNAPLQTSLPRPSAHWDFLLLYEYARQTKHDSPTEALKHFQFLASLDSNAVPKQQIEHLYLETGMVSLEQGRHEEAVQTWKEGLTKLADESVVLPRAIAASYVNQGKYKEAENTARTLQQAIQTATTKINRASQSEMAQSERVAANRRLDLAQWHLDVLLGTISAEQGDELVAIEKFQRVVDSDTEAETAERVQVCIRLAELYGSQGMWDASAIALEKAIALAPNNEQLRIAASNAWNQSGNSLKAMRHWDFVNTSTSLSNRIARIEARFNFQFRLLPEQRNFDDIRTDVRQLKKELQIASEAVSGTSLLPNADNSPLSFEQGALNKQETGDDEESLRSRLLYVEAFEMTLPQDGTSGEDHLTSTRLAEKIDELSKKHPGEATLQAFAAERLAHAGMSEPALEALTRLENADDSNSVFIPIVRARTLAGLGLHEDAANYLIDIANSRDPLGRNAPPDEVADLRESKANLLQTAASFASRAGDLELAYEALSSISPEHQTVSTLTAVTRIAARLPVESASLHLNNEKVSAQELSQHWLDLLRNREGDEGTHWRYLKALGLLESLQSAGRDIDTAKPELSQAHDLVTSILARRPRWGNALALEGWISALKGKPHQAVDQLRRGIDAGCSQMHIRRLLWQQLILLGRTDEAEQEIQLAELESAHRPSDLIATKINLALRQGDYSKSMQVAMDAAAENPDDPVTHLVVAATGTTALQKTPPAEDREKFLDQTYKAIEAASKLVGNSDIRVLSARLRLHIALSDEQAIKRLAQEIQASNVPDPSQSQLLAQALTAINDLDGALKMLIRADQLAPTSESQLKLARIYRLLDQPEQEIEALRISLQRNPNSSTVRNTLAQKLVAQSGRAGEVNWSEISELLSKNDAAGSRNRLMHAILLAGDALRHLAESETGGTDSWPNDSKHVEQLSQAEEILQQLVTGHETDTDMAQRALASLLQKGARYRAGITDNERLQRASRIRTLYENLTNRAEPLAGDLYQYATYLLNLDDEHDNSKIQQLLEQMNLVAGNKLETLEVALRFSGRQGNRNEMPAIVGHWANTAISQVSPHGNRAEDEQASLKQFAILAAAGSSLQKLGFSEESVEWFERAYKEHPGALGPYVIALGKNGETEEAIEVCAHHFDQHRDAQSAKLLVELLLSIQEESRLAELVGVHKERLSDSVDQFAKDALLLEGVGTLQMAQGNNQSAIKTFSQVLKVKPTSIRALNNLAMAYSEIPELASQGLAPIETALNLTNQNPELLDTKGVVLMASNRLAEAEAIFEEAFTATNEPRHQFHVVLARLAQGKKELGQKAWKRLDLKRLDPTALTPTERKRLETLKKQFGGQL</sequence>
<dbReference type="InterPro" id="IPR011990">
    <property type="entry name" value="TPR-like_helical_dom_sf"/>
</dbReference>
<keyword evidence="1" id="KW-0802">TPR repeat</keyword>
<dbReference type="RefSeq" id="WP_008676165.1">
    <property type="nucleotide sequence ID" value="NZ_ANOH01000117.1"/>
</dbReference>
<dbReference type="Pfam" id="PF13181">
    <property type="entry name" value="TPR_8"/>
    <property type="match status" value="1"/>
</dbReference>
<dbReference type="PANTHER" id="PTHR12558:SF13">
    <property type="entry name" value="CELL DIVISION CYCLE PROTEIN 27 HOMOLOG"/>
    <property type="match status" value="1"/>
</dbReference>
<evidence type="ECO:0000313" key="4">
    <source>
        <dbReference type="Proteomes" id="UP000011885"/>
    </source>
</evidence>
<organism evidence="3 4">
    <name type="scientific">Rhodopirellula sallentina SM41</name>
    <dbReference type="NCBI Taxonomy" id="1263870"/>
    <lineage>
        <taxon>Bacteria</taxon>
        <taxon>Pseudomonadati</taxon>
        <taxon>Planctomycetota</taxon>
        <taxon>Planctomycetia</taxon>
        <taxon>Pirellulales</taxon>
        <taxon>Pirellulaceae</taxon>
        <taxon>Rhodopirellula</taxon>
    </lineage>
</organism>
<reference evidence="3 4" key="1">
    <citation type="journal article" date="2013" name="Mar. Genomics">
        <title>Expression of sulfatases in Rhodopirellula baltica and the diversity of sulfatases in the genus Rhodopirellula.</title>
        <authorList>
            <person name="Wegner C.E."/>
            <person name="Richter-Heitmann T."/>
            <person name="Klindworth A."/>
            <person name="Klockow C."/>
            <person name="Richter M."/>
            <person name="Achstetter T."/>
            <person name="Glockner F.O."/>
            <person name="Harder J."/>
        </authorList>
    </citation>
    <scope>NUCLEOTIDE SEQUENCE [LARGE SCALE GENOMIC DNA]</scope>
    <source>
        <strain evidence="3 4">SM41</strain>
    </source>
</reference>
<dbReference type="PROSITE" id="PS50005">
    <property type="entry name" value="TPR"/>
    <property type="match status" value="1"/>
</dbReference>
<dbReference type="EMBL" id="ANOH01000117">
    <property type="protein sequence ID" value="EMI56933.1"/>
    <property type="molecule type" value="Genomic_DNA"/>
</dbReference>
<accession>M5ULN5</accession>
<feature type="coiled-coil region" evidence="2">
    <location>
        <begin position="237"/>
        <end position="264"/>
    </location>
</feature>
<protein>
    <recommendedName>
        <fullName evidence="5">TPR repeat-containing protein</fullName>
    </recommendedName>
</protein>
<feature type="repeat" description="TPR" evidence="1">
    <location>
        <begin position="1309"/>
        <end position="1342"/>
    </location>
</feature>
<evidence type="ECO:0000256" key="2">
    <source>
        <dbReference type="SAM" id="Coils"/>
    </source>
</evidence>
<name>M5ULN5_9BACT</name>
<dbReference type="OrthoDB" id="221446at2"/>
<keyword evidence="4" id="KW-1185">Reference proteome</keyword>
<dbReference type="InterPro" id="IPR019734">
    <property type="entry name" value="TPR_rpt"/>
</dbReference>
<comment type="caution">
    <text evidence="3">The sequence shown here is derived from an EMBL/GenBank/DDBJ whole genome shotgun (WGS) entry which is preliminary data.</text>
</comment>
<evidence type="ECO:0000313" key="3">
    <source>
        <dbReference type="EMBL" id="EMI56933.1"/>
    </source>
</evidence>
<dbReference type="Pfam" id="PF13174">
    <property type="entry name" value="TPR_6"/>
    <property type="match status" value="1"/>
</dbReference>